<keyword evidence="1" id="KW-0812">Transmembrane</keyword>
<feature type="transmembrane region" description="Helical" evidence="1">
    <location>
        <begin position="260"/>
        <end position="279"/>
    </location>
</feature>
<name>A0A543EDJ6_9MICO</name>
<feature type="transmembrane region" description="Helical" evidence="1">
    <location>
        <begin position="291"/>
        <end position="311"/>
    </location>
</feature>
<feature type="transmembrane region" description="Helical" evidence="1">
    <location>
        <begin position="21"/>
        <end position="39"/>
    </location>
</feature>
<accession>A0A543EDJ6</accession>
<comment type="caution">
    <text evidence="4">The sequence shown here is derived from an EMBL/GenBank/DDBJ whole genome shotgun (WGS) entry which is preliminary data.</text>
</comment>
<dbReference type="InterPro" id="IPR050879">
    <property type="entry name" value="Acyltransferase_3"/>
</dbReference>
<dbReference type="GO" id="GO:0016747">
    <property type="term" value="F:acyltransferase activity, transferring groups other than amino-acyl groups"/>
    <property type="evidence" value="ECO:0007669"/>
    <property type="project" value="InterPro"/>
</dbReference>
<feature type="transmembrane region" description="Helical" evidence="1">
    <location>
        <begin position="84"/>
        <end position="103"/>
    </location>
</feature>
<dbReference type="GO" id="GO:0016020">
    <property type="term" value="C:membrane"/>
    <property type="evidence" value="ECO:0007669"/>
    <property type="project" value="TreeGrafter"/>
</dbReference>
<protein>
    <submittedName>
        <fullName evidence="4">Peptidoglycan/LPS O-acetylase OafA/YrhL</fullName>
    </submittedName>
</protein>
<feature type="domain" description="SGNH" evidence="3">
    <location>
        <begin position="444"/>
        <end position="654"/>
    </location>
</feature>
<reference evidence="4 5" key="1">
    <citation type="submission" date="2019-06" db="EMBL/GenBank/DDBJ databases">
        <title>Sequencing the genomes of 1000 actinobacteria strains.</title>
        <authorList>
            <person name="Klenk H.-P."/>
        </authorList>
    </citation>
    <scope>NUCLEOTIDE SEQUENCE [LARGE SCALE GENOMIC DNA]</scope>
    <source>
        <strain evidence="4 5">DSM 105492</strain>
    </source>
</reference>
<evidence type="ECO:0000256" key="1">
    <source>
        <dbReference type="SAM" id="Phobius"/>
    </source>
</evidence>
<feature type="transmembrane region" description="Helical" evidence="1">
    <location>
        <begin position="323"/>
        <end position="343"/>
    </location>
</feature>
<dbReference type="RefSeq" id="WP_246093596.1">
    <property type="nucleotide sequence ID" value="NZ_BAABLH010000004.1"/>
</dbReference>
<evidence type="ECO:0000259" key="2">
    <source>
        <dbReference type="Pfam" id="PF01757"/>
    </source>
</evidence>
<organism evidence="4 5">
    <name type="scientific">Microbacterium kyungheense</name>
    <dbReference type="NCBI Taxonomy" id="1263636"/>
    <lineage>
        <taxon>Bacteria</taxon>
        <taxon>Bacillati</taxon>
        <taxon>Actinomycetota</taxon>
        <taxon>Actinomycetes</taxon>
        <taxon>Micrococcales</taxon>
        <taxon>Microbacteriaceae</taxon>
        <taxon>Microbacterium</taxon>
    </lineage>
</organism>
<dbReference type="InterPro" id="IPR002656">
    <property type="entry name" value="Acyl_transf_3_dom"/>
</dbReference>
<feature type="transmembrane region" description="Helical" evidence="1">
    <location>
        <begin position="235"/>
        <end position="254"/>
    </location>
</feature>
<feature type="transmembrane region" description="Helical" evidence="1">
    <location>
        <begin position="202"/>
        <end position="223"/>
    </location>
</feature>
<dbReference type="PANTHER" id="PTHR23028">
    <property type="entry name" value="ACETYLTRANSFERASE"/>
    <property type="match status" value="1"/>
</dbReference>
<feature type="transmembrane region" description="Helical" evidence="1">
    <location>
        <begin position="45"/>
        <end position="63"/>
    </location>
</feature>
<evidence type="ECO:0000313" key="5">
    <source>
        <dbReference type="Proteomes" id="UP000320235"/>
    </source>
</evidence>
<feature type="transmembrane region" description="Helical" evidence="1">
    <location>
        <begin position="176"/>
        <end position="196"/>
    </location>
</feature>
<feature type="domain" description="Acyltransferase 3" evidence="2">
    <location>
        <begin position="16"/>
        <end position="344"/>
    </location>
</feature>
<proteinExistence type="predicted"/>
<evidence type="ECO:0000313" key="4">
    <source>
        <dbReference type="EMBL" id="TQM19668.1"/>
    </source>
</evidence>
<evidence type="ECO:0000259" key="3">
    <source>
        <dbReference type="Pfam" id="PF19040"/>
    </source>
</evidence>
<sequence length="671" mass="71316">MVDRARAQPDHSGFRADIQGLRAIAVGAVLLYHAGVPFLPGGYVGVDVFFVISGFLITTHLLQQLQQHGRLRFGTFYARRARRILPAAFVVLALTVAAALVWYPPLLMKDVWAAAVATALYVPNYFFALADSDYLAESSNPSLFQHYWSLGVEEQFYLLWPALLALVWAVVRTRRALVVTLAVVVALSFAWCVWLTGTAQPWAFFSLPSRAWELGVGGLTAALLQHRRRLGGERWAAIVGWAGIAAVAASTVLFSSDTTFPGVAAALPVLGTAAVIAAGETRGGPTRLLSTRAMVLVGTISYSLYLVHWPALVLPGAVVPGPLPLWATLLIAAACVPAAWLLYRFVEDPVRRAPVLTMRRARVTLVGALAGSLACLGIASGAYAVADTRALHAERAAEGTVITQLPSGTEFVPDNLAPDLRDARESLPAVYDDGCMRGIAATDARGCRYGDEGAPVILLFGDSHAAQWFPALQRFAASAGYAIEVQTKSSCPAADIESLRRGAPYPQCPIWRDAVIDRINADPPALVLVATYTGAQLAPGVEDDAETWDAALGRTLDALHAPTAVIADTPDLREDPAPCLSAHLSDAEACGRARTVALAGPGRDAERTATAERGIPLLDLNGYLCDADQCPPILGNTLVYRDSHHLTAAISADLSGVLGDALRPVLARPGP</sequence>
<dbReference type="Pfam" id="PF01757">
    <property type="entry name" value="Acyl_transf_3"/>
    <property type="match status" value="1"/>
</dbReference>
<dbReference type="Proteomes" id="UP000320235">
    <property type="component" value="Unassembled WGS sequence"/>
</dbReference>
<keyword evidence="5" id="KW-1185">Reference proteome</keyword>
<keyword evidence="1" id="KW-1133">Transmembrane helix</keyword>
<keyword evidence="1" id="KW-0472">Membrane</keyword>
<dbReference type="GO" id="GO:0009103">
    <property type="term" value="P:lipopolysaccharide biosynthetic process"/>
    <property type="evidence" value="ECO:0007669"/>
    <property type="project" value="TreeGrafter"/>
</dbReference>
<dbReference type="AlphaFoldDB" id="A0A543EDJ6"/>
<dbReference type="EMBL" id="VFPE01000007">
    <property type="protein sequence ID" value="TQM19668.1"/>
    <property type="molecule type" value="Genomic_DNA"/>
</dbReference>
<gene>
    <name evidence="4" type="ORF">FB391_3503</name>
</gene>
<feature type="transmembrane region" description="Helical" evidence="1">
    <location>
        <begin position="363"/>
        <end position="386"/>
    </location>
</feature>
<dbReference type="PANTHER" id="PTHR23028:SF53">
    <property type="entry name" value="ACYL_TRANSF_3 DOMAIN-CONTAINING PROTEIN"/>
    <property type="match status" value="1"/>
</dbReference>
<dbReference type="InterPro" id="IPR043968">
    <property type="entry name" value="SGNH"/>
</dbReference>
<dbReference type="Pfam" id="PF19040">
    <property type="entry name" value="SGNH"/>
    <property type="match status" value="1"/>
</dbReference>